<keyword evidence="4" id="KW-1185">Reference proteome</keyword>
<dbReference type="InterPro" id="IPR039552">
    <property type="entry name" value="IS66_C"/>
</dbReference>
<dbReference type="EMBL" id="PVTQ01000009">
    <property type="protein sequence ID" value="PRY87681.1"/>
    <property type="molecule type" value="Genomic_DNA"/>
</dbReference>
<dbReference type="Pfam" id="PF13817">
    <property type="entry name" value="DDE_Tnp_IS66_C"/>
    <property type="match status" value="1"/>
</dbReference>
<dbReference type="PANTHER" id="PTHR33678">
    <property type="entry name" value="BLL1576 PROTEIN"/>
    <property type="match status" value="1"/>
</dbReference>
<evidence type="ECO:0000259" key="1">
    <source>
        <dbReference type="Pfam" id="PF03050"/>
    </source>
</evidence>
<dbReference type="AlphaFoldDB" id="A0A2T0WLU7"/>
<comment type="caution">
    <text evidence="3">The sequence shown here is derived from an EMBL/GenBank/DDBJ whole genome shotgun (WGS) entry which is preliminary data.</text>
</comment>
<protein>
    <submittedName>
        <fullName evidence="3">Transposase IS66 family protein</fullName>
    </submittedName>
</protein>
<dbReference type="Proteomes" id="UP000238392">
    <property type="component" value="Unassembled WGS sequence"/>
</dbReference>
<dbReference type="Pfam" id="PF03050">
    <property type="entry name" value="DDE_Tnp_IS66"/>
    <property type="match status" value="1"/>
</dbReference>
<dbReference type="PANTHER" id="PTHR33678:SF1">
    <property type="entry name" value="BLL1576 PROTEIN"/>
    <property type="match status" value="1"/>
</dbReference>
<organism evidence="3 4">
    <name type="scientific">Donghicola tyrosinivorans</name>
    <dbReference type="NCBI Taxonomy" id="1652492"/>
    <lineage>
        <taxon>Bacteria</taxon>
        <taxon>Pseudomonadati</taxon>
        <taxon>Pseudomonadota</taxon>
        <taxon>Alphaproteobacteria</taxon>
        <taxon>Rhodobacterales</taxon>
        <taxon>Roseobacteraceae</taxon>
        <taxon>Donghicola</taxon>
    </lineage>
</organism>
<evidence type="ECO:0000259" key="2">
    <source>
        <dbReference type="Pfam" id="PF13817"/>
    </source>
</evidence>
<feature type="domain" description="Transposase IS66 central" evidence="1">
    <location>
        <begin position="2"/>
        <end position="43"/>
    </location>
</feature>
<dbReference type="InterPro" id="IPR004291">
    <property type="entry name" value="Transposase_IS66_central"/>
</dbReference>
<accession>A0A2T0WLU7</accession>
<sequence>MGLTRFLDDGCIEMDTNAVENAIRPIPLTRKNALFAGNDDGAVTWARMASLIGTCKLNGINPQAYLERVLDKILNGHMQDEIKSLMPWNFKPNGSKYS</sequence>
<evidence type="ECO:0000313" key="4">
    <source>
        <dbReference type="Proteomes" id="UP000238392"/>
    </source>
</evidence>
<feature type="domain" description="Transposase IS66 C-terminal" evidence="2">
    <location>
        <begin position="50"/>
        <end position="88"/>
    </location>
</feature>
<dbReference type="InterPro" id="IPR052344">
    <property type="entry name" value="Transposase-related"/>
</dbReference>
<name>A0A2T0WLU7_9RHOB</name>
<evidence type="ECO:0000313" key="3">
    <source>
        <dbReference type="EMBL" id="PRY87681.1"/>
    </source>
</evidence>
<reference evidence="3 4" key="1">
    <citation type="submission" date="2018-03" db="EMBL/GenBank/DDBJ databases">
        <title>Genomic Encyclopedia of Archaeal and Bacterial Type Strains, Phase II (KMG-II): from individual species to whole genera.</title>
        <authorList>
            <person name="Goeker M."/>
        </authorList>
    </citation>
    <scope>NUCLEOTIDE SEQUENCE [LARGE SCALE GENOMIC DNA]</scope>
    <source>
        <strain evidence="3 4">DSM 100212</strain>
    </source>
</reference>
<gene>
    <name evidence="3" type="ORF">CLV74_1091</name>
</gene>
<proteinExistence type="predicted"/>